<dbReference type="RefSeq" id="WP_175580275.1">
    <property type="nucleotide sequence ID" value="NZ_JACHHE010000003.1"/>
</dbReference>
<protein>
    <submittedName>
        <fullName evidence="2">Putative membrane protein</fullName>
    </submittedName>
</protein>
<dbReference type="Proteomes" id="UP000525923">
    <property type="component" value="Unassembled WGS sequence"/>
</dbReference>
<evidence type="ECO:0000313" key="3">
    <source>
        <dbReference type="Proteomes" id="UP000525923"/>
    </source>
</evidence>
<evidence type="ECO:0000313" key="2">
    <source>
        <dbReference type="EMBL" id="MBB5180098.1"/>
    </source>
</evidence>
<keyword evidence="1" id="KW-1133">Transmembrane helix</keyword>
<keyword evidence="3" id="KW-1185">Reference proteome</keyword>
<dbReference type="AlphaFoldDB" id="A0A7W8FSL4"/>
<reference evidence="2 3" key="1">
    <citation type="submission" date="2020-08" db="EMBL/GenBank/DDBJ databases">
        <title>Genomic Encyclopedia of Type Strains, Phase IV (KMG-IV): sequencing the most valuable type-strain genomes for metagenomic binning, comparative biology and taxonomic classification.</title>
        <authorList>
            <person name="Goeker M."/>
        </authorList>
    </citation>
    <scope>NUCLEOTIDE SEQUENCE [LARGE SCALE GENOMIC DNA]</scope>
    <source>
        <strain evidence="2 3">DSM 15895</strain>
    </source>
</reference>
<proteinExistence type="predicted"/>
<keyword evidence="1" id="KW-0812">Transmembrane</keyword>
<accession>A0A7W8FSL4</accession>
<gene>
    <name evidence="2" type="ORF">HNQ44_001522</name>
</gene>
<feature type="transmembrane region" description="Helical" evidence="1">
    <location>
        <begin position="16"/>
        <end position="36"/>
    </location>
</feature>
<dbReference type="EMBL" id="JACHHE010000003">
    <property type="protein sequence ID" value="MBB5180098.1"/>
    <property type="molecule type" value="Genomic_DNA"/>
</dbReference>
<name>A0A7W8FSL4_9BACL</name>
<sequence>MAYLGFVVFMREDPRYGWLLLIHIALLVLAVLLVFYTRRIGSAMEKVNYSHFVARLLKEQFSNGEITEEQYRCGMRELHDDARRHLSLKSHKKE</sequence>
<organism evidence="2 3">
    <name type="scientific">Planococcus koreensis</name>
    <dbReference type="NCBI Taxonomy" id="112331"/>
    <lineage>
        <taxon>Bacteria</taxon>
        <taxon>Bacillati</taxon>
        <taxon>Bacillota</taxon>
        <taxon>Bacilli</taxon>
        <taxon>Bacillales</taxon>
        <taxon>Caryophanaceae</taxon>
        <taxon>Planococcus</taxon>
    </lineage>
</organism>
<keyword evidence="1" id="KW-0472">Membrane</keyword>
<evidence type="ECO:0000256" key="1">
    <source>
        <dbReference type="SAM" id="Phobius"/>
    </source>
</evidence>
<comment type="caution">
    <text evidence="2">The sequence shown here is derived from an EMBL/GenBank/DDBJ whole genome shotgun (WGS) entry which is preliminary data.</text>
</comment>